<evidence type="ECO:0000259" key="4">
    <source>
        <dbReference type="PROSITE" id="PS50943"/>
    </source>
</evidence>
<dbReference type="NCBIfam" id="NF041265">
    <property type="entry name" value="NadS"/>
    <property type="match status" value="1"/>
</dbReference>
<dbReference type="InterPro" id="IPR047761">
    <property type="entry name" value="NadS-like"/>
</dbReference>
<sequence length="96" mass="10580">MKEEDFNNLVKSIKQAGQIKKGELAPSRKFEFSPLDIKTIRGKLQKSQSEFALMIGVSIATLKNWEQGRRSPDGPARALLKIASKNPEIVSKALGA</sequence>
<proteinExistence type="predicted"/>
<keyword evidence="3" id="KW-0804">Transcription</keyword>
<dbReference type="SUPFAM" id="SSF47413">
    <property type="entry name" value="lambda repressor-like DNA-binding domains"/>
    <property type="match status" value="1"/>
</dbReference>
<dbReference type="Proteomes" id="UP000191931">
    <property type="component" value="Unassembled WGS sequence"/>
</dbReference>
<name>A0A1W1HAS3_9BACT</name>
<evidence type="ECO:0000313" key="6">
    <source>
        <dbReference type="Proteomes" id="UP000191931"/>
    </source>
</evidence>
<dbReference type="RefSeq" id="WP_080806634.1">
    <property type="nucleotide sequence ID" value="NZ_LT828554.1"/>
</dbReference>
<organism evidence="5 6">
    <name type="scientific">Desulfamplus magnetovallimortis</name>
    <dbReference type="NCBI Taxonomy" id="1246637"/>
    <lineage>
        <taxon>Bacteria</taxon>
        <taxon>Pseudomonadati</taxon>
        <taxon>Thermodesulfobacteriota</taxon>
        <taxon>Desulfobacteria</taxon>
        <taxon>Desulfobacterales</taxon>
        <taxon>Desulfobacteraceae</taxon>
        <taxon>Desulfamplus</taxon>
    </lineage>
</organism>
<dbReference type="AlphaFoldDB" id="A0A1W1HAS3"/>
<evidence type="ECO:0000256" key="3">
    <source>
        <dbReference type="ARBA" id="ARBA00023163"/>
    </source>
</evidence>
<dbReference type="PROSITE" id="PS50943">
    <property type="entry name" value="HTH_CROC1"/>
    <property type="match status" value="1"/>
</dbReference>
<dbReference type="GO" id="GO:0003677">
    <property type="term" value="F:DNA binding"/>
    <property type="evidence" value="ECO:0007669"/>
    <property type="project" value="UniProtKB-KW"/>
</dbReference>
<dbReference type="PANTHER" id="PTHR36511:SF4">
    <property type="entry name" value="ANTITOXIN MQSA"/>
    <property type="match status" value="1"/>
</dbReference>
<dbReference type="CDD" id="cd00093">
    <property type="entry name" value="HTH_XRE"/>
    <property type="match status" value="1"/>
</dbReference>
<evidence type="ECO:0000313" key="5">
    <source>
        <dbReference type="EMBL" id="SLM29580.1"/>
    </source>
</evidence>
<dbReference type="InterPro" id="IPR052359">
    <property type="entry name" value="HTH-type_reg/antitoxin"/>
</dbReference>
<evidence type="ECO:0000256" key="1">
    <source>
        <dbReference type="ARBA" id="ARBA00023015"/>
    </source>
</evidence>
<dbReference type="InterPro" id="IPR001387">
    <property type="entry name" value="Cro/C1-type_HTH"/>
</dbReference>
<dbReference type="OrthoDB" id="9799384at2"/>
<evidence type="ECO:0000256" key="2">
    <source>
        <dbReference type="ARBA" id="ARBA00023125"/>
    </source>
</evidence>
<keyword evidence="6" id="KW-1185">Reference proteome</keyword>
<accession>A0A1W1HAS3</accession>
<keyword evidence="2" id="KW-0238">DNA-binding</keyword>
<dbReference type="EMBL" id="FWEV01000099">
    <property type="protein sequence ID" value="SLM29580.1"/>
    <property type="molecule type" value="Genomic_DNA"/>
</dbReference>
<dbReference type="PANTHER" id="PTHR36511">
    <property type="entry name" value="MERR FAMILY BACTERIAL REGULATORY PROTEIN"/>
    <property type="match status" value="1"/>
</dbReference>
<keyword evidence="1" id="KW-0805">Transcription regulation</keyword>
<reference evidence="5 6" key="1">
    <citation type="submission" date="2017-03" db="EMBL/GenBank/DDBJ databases">
        <authorList>
            <person name="Afonso C.L."/>
            <person name="Miller P.J."/>
            <person name="Scott M.A."/>
            <person name="Spackman E."/>
            <person name="Goraichik I."/>
            <person name="Dimitrov K.M."/>
            <person name="Suarez D.L."/>
            <person name="Swayne D.E."/>
        </authorList>
    </citation>
    <scope>NUCLEOTIDE SEQUENCE [LARGE SCALE GENOMIC DNA]</scope>
    <source>
        <strain evidence="5">PRJEB14757</strain>
    </source>
</reference>
<gene>
    <name evidence="5" type="ORF">MTBBW1_1880017</name>
</gene>
<dbReference type="SMART" id="SM00530">
    <property type="entry name" value="HTH_XRE"/>
    <property type="match status" value="1"/>
</dbReference>
<protein>
    <recommendedName>
        <fullName evidence="4">HTH cro/C1-type domain-containing protein</fullName>
    </recommendedName>
</protein>
<dbReference type="Pfam" id="PF01381">
    <property type="entry name" value="HTH_3"/>
    <property type="match status" value="1"/>
</dbReference>
<feature type="domain" description="HTH cro/C1-type" evidence="4">
    <location>
        <begin position="37"/>
        <end position="73"/>
    </location>
</feature>
<dbReference type="InterPro" id="IPR010982">
    <property type="entry name" value="Lambda_DNA-bd_dom_sf"/>
</dbReference>
<dbReference type="STRING" id="1246637.MTBBW1_1880017"/>
<dbReference type="Gene3D" id="1.10.260.40">
    <property type="entry name" value="lambda repressor-like DNA-binding domains"/>
    <property type="match status" value="1"/>
</dbReference>